<dbReference type="InterPro" id="IPR010982">
    <property type="entry name" value="Lambda_DNA-bd_dom_sf"/>
</dbReference>
<evidence type="ECO:0000259" key="3">
    <source>
        <dbReference type="SMART" id="SM00530"/>
    </source>
</evidence>
<keyword evidence="2" id="KW-1133">Transmembrane helix</keyword>
<dbReference type="Pfam" id="PF10901">
    <property type="entry name" value="DUF2690"/>
    <property type="match status" value="1"/>
</dbReference>
<reference evidence="4" key="1">
    <citation type="submission" date="2022-10" db="EMBL/GenBank/DDBJ databases">
        <title>The complete genomes of actinobacterial strains from the NBC collection.</title>
        <authorList>
            <person name="Joergensen T.S."/>
            <person name="Alvarez Arevalo M."/>
            <person name="Sterndorff E.B."/>
            <person name="Faurdal D."/>
            <person name="Vuksanovic O."/>
            <person name="Mourched A.-S."/>
            <person name="Charusanti P."/>
            <person name="Shaw S."/>
            <person name="Blin K."/>
            <person name="Weber T."/>
        </authorList>
    </citation>
    <scope>NUCLEOTIDE SEQUENCE</scope>
    <source>
        <strain evidence="4">NBC_00222</strain>
    </source>
</reference>
<dbReference type="RefSeq" id="WP_328956915.1">
    <property type="nucleotide sequence ID" value="NZ_CP108110.1"/>
</dbReference>
<dbReference type="InterPro" id="IPR021224">
    <property type="entry name" value="DUF2690"/>
</dbReference>
<dbReference type="SMART" id="SM00530">
    <property type="entry name" value="HTH_XRE"/>
    <property type="match status" value="1"/>
</dbReference>
<dbReference type="Proteomes" id="UP001432222">
    <property type="component" value="Chromosome"/>
</dbReference>
<dbReference type="Pfam" id="PF13560">
    <property type="entry name" value="HTH_31"/>
    <property type="match status" value="1"/>
</dbReference>
<evidence type="ECO:0000256" key="1">
    <source>
        <dbReference type="SAM" id="MobiDB-lite"/>
    </source>
</evidence>
<feature type="region of interest" description="Disordered" evidence="1">
    <location>
        <begin position="386"/>
        <end position="408"/>
    </location>
</feature>
<keyword evidence="5" id="KW-1185">Reference proteome</keyword>
<evidence type="ECO:0000313" key="4">
    <source>
        <dbReference type="EMBL" id="WUQ86282.1"/>
    </source>
</evidence>
<dbReference type="Gene3D" id="1.10.260.40">
    <property type="entry name" value="lambda repressor-like DNA-binding domains"/>
    <property type="match status" value="1"/>
</dbReference>
<gene>
    <name evidence="4" type="ORF">OHA16_27005</name>
</gene>
<name>A0ABZ1U8I7_9ACTN</name>
<evidence type="ECO:0000256" key="2">
    <source>
        <dbReference type="SAM" id="Phobius"/>
    </source>
</evidence>
<accession>A0ABZ1U8I7</accession>
<keyword evidence="2" id="KW-0472">Membrane</keyword>
<dbReference type="InterPro" id="IPR001387">
    <property type="entry name" value="Cro/C1-type_HTH"/>
</dbReference>
<sequence>MGSAWKQLPDDLSDPARRLTEELRAVKDATGLSLSELATRTHYSRASWERWLNGKRVITEQALDALVGAVDCDGPKLRALWELTAAEGATAGDTAAGDTAAGDAAAGAEAAEAAEEPAGPGLDPGADGEAATATTDGSPTDSSAADSSAADSSPTGDSGADSPGADGTGTGSTPVRTSVPAPGRARATDRPTGPVLGRSVALIAASVVAVLLLALAGVRYFSGADEDNVGPTAATVLTSAPATPVDSASPSTSAPAVPANPAPAVPACQALGCAHKDPKAAGCGGDARTLLTTNIGKVVIYLRYSQKCQAAWAAITEGQPGDQATITTSAGESETALIHWGYDNYSQMVNAGDPSAVLQVCGKQAQPEGASCTSSISDLARVVANTPIPVGPASPPAGAADPSPTPSS</sequence>
<feature type="region of interest" description="Disordered" evidence="1">
    <location>
        <begin position="92"/>
        <end position="194"/>
    </location>
</feature>
<proteinExistence type="predicted"/>
<protein>
    <submittedName>
        <fullName evidence="4">XRE family transcriptional regulator</fullName>
    </submittedName>
</protein>
<dbReference type="SUPFAM" id="SSF47413">
    <property type="entry name" value="lambda repressor-like DNA-binding domains"/>
    <property type="match status" value="1"/>
</dbReference>
<dbReference type="CDD" id="cd00093">
    <property type="entry name" value="HTH_XRE"/>
    <property type="match status" value="1"/>
</dbReference>
<feature type="domain" description="HTH cro/C1-type" evidence="3">
    <location>
        <begin position="22"/>
        <end position="77"/>
    </location>
</feature>
<evidence type="ECO:0000313" key="5">
    <source>
        <dbReference type="Proteomes" id="UP001432222"/>
    </source>
</evidence>
<feature type="compositionally biased region" description="Low complexity" evidence="1">
    <location>
        <begin position="92"/>
        <end position="165"/>
    </location>
</feature>
<dbReference type="EMBL" id="CP108110">
    <property type="protein sequence ID" value="WUQ86282.1"/>
    <property type="molecule type" value="Genomic_DNA"/>
</dbReference>
<feature type="transmembrane region" description="Helical" evidence="2">
    <location>
        <begin position="200"/>
        <end position="221"/>
    </location>
</feature>
<organism evidence="4 5">
    <name type="scientific">Kitasatospora purpeofusca</name>
    <dbReference type="NCBI Taxonomy" id="67352"/>
    <lineage>
        <taxon>Bacteria</taxon>
        <taxon>Bacillati</taxon>
        <taxon>Actinomycetota</taxon>
        <taxon>Actinomycetes</taxon>
        <taxon>Kitasatosporales</taxon>
        <taxon>Streptomycetaceae</taxon>
        <taxon>Kitasatospora</taxon>
    </lineage>
</organism>
<keyword evidence="2" id="KW-0812">Transmembrane</keyword>